<name>A0A8S1KV56_9CILI</name>
<keyword evidence="2" id="KW-1185">Reference proteome</keyword>
<gene>
    <name evidence="1" type="ORF">PSON_ATCC_30995.1.T0080520</name>
</gene>
<evidence type="ECO:0000313" key="1">
    <source>
        <dbReference type="EMBL" id="CAD8054884.1"/>
    </source>
</evidence>
<reference evidence="1" key="1">
    <citation type="submission" date="2021-01" db="EMBL/GenBank/DDBJ databases">
        <authorList>
            <consortium name="Genoscope - CEA"/>
            <person name="William W."/>
        </authorList>
    </citation>
    <scope>NUCLEOTIDE SEQUENCE</scope>
</reference>
<dbReference type="AlphaFoldDB" id="A0A8S1KV56"/>
<protein>
    <submittedName>
        <fullName evidence="1">Uncharacterized protein</fullName>
    </submittedName>
</protein>
<accession>A0A8S1KV56</accession>
<organism evidence="1 2">
    <name type="scientific">Paramecium sonneborni</name>
    <dbReference type="NCBI Taxonomy" id="65129"/>
    <lineage>
        <taxon>Eukaryota</taxon>
        <taxon>Sar</taxon>
        <taxon>Alveolata</taxon>
        <taxon>Ciliophora</taxon>
        <taxon>Intramacronucleata</taxon>
        <taxon>Oligohymenophorea</taxon>
        <taxon>Peniculida</taxon>
        <taxon>Parameciidae</taxon>
        <taxon>Paramecium</taxon>
    </lineage>
</organism>
<sequence length="36" mass="4339">MMKMEKNVNIQLIFRDQFISINSWLVDLIVNNQTNQ</sequence>
<dbReference type="EMBL" id="CAJJDN010000008">
    <property type="protein sequence ID" value="CAD8054884.1"/>
    <property type="molecule type" value="Genomic_DNA"/>
</dbReference>
<evidence type="ECO:0000313" key="2">
    <source>
        <dbReference type="Proteomes" id="UP000692954"/>
    </source>
</evidence>
<dbReference type="Proteomes" id="UP000692954">
    <property type="component" value="Unassembled WGS sequence"/>
</dbReference>
<proteinExistence type="predicted"/>
<comment type="caution">
    <text evidence="1">The sequence shown here is derived from an EMBL/GenBank/DDBJ whole genome shotgun (WGS) entry which is preliminary data.</text>
</comment>